<gene>
    <name evidence="1" type="ORF">POCTA_138.1.T0670045</name>
</gene>
<reference evidence="1" key="1">
    <citation type="submission" date="2021-01" db="EMBL/GenBank/DDBJ databases">
        <authorList>
            <consortium name="Genoscope - CEA"/>
            <person name="William W."/>
        </authorList>
    </citation>
    <scope>NUCLEOTIDE SEQUENCE</scope>
</reference>
<accession>A0A8S1VI30</accession>
<keyword evidence="2" id="KW-1185">Reference proteome</keyword>
<protein>
    <submittedName>
        <fullName evidence="1">Uncharacterized protein</fullName>
    </submittedName>
</protein>
<dbReference type="Proteomes" id="UP000683925">
    <property type="component" value="Unassembled WGS sequence"/>
</dbReference>
<evidence type="ECO:0000313" key="1">
    <source>
        <dbReference type="EMBL" id="CAD8176351.1"/>
    </source>
</evidence>
<evidence type="ECO:0000313" key="2">
    <source>
        <dbReference type="Proteomes" id="UP000683925"/>
    </source>
</evidence>
<organism evidence="1 2">
    <name type="scientific">Paramecium octaurelia</name>
    <dbReference type="NCBI Taxonomy" id="43137"/>
    <lineage>
        <taxon>Eukaryota</taxon>
        <taxon>Sar</taxon>
        <taxon>Alveolata</taxon>
        <taxon>Ciliophora</taxon>
        <taxon>Intramacronucleata</taxon>
        <taxon>Oligohymenophorea</taxon>
        <taxon>Peniculida</taxon>
        <taxon>Parameciidae</taxon>
        <taxon>Paramecium</taxon>
    </lineage>
</organism>
<comment type="caution">
    <text evidence="1">The sequence shown here is derived from an EMBL/GenBank/DDBJ whole genome shotgun (WGS) entry which is preliminary data.</text>
</comment>
<dbReference type="AlphaFoldDB" id="A0A8S1VI30"/>
<dbReference type="EMBL" id="CAJJDP010000066">
    <property type="protein sequence ID" value="CAD8176351.1"/>
    <property type="molecule type" value="Genomic_DNA"/>
</dbReference>
<sequence>MIYFKVQVYFSSLSSSVIKIISKFDSADGQIYKQYFNKDFFIILQFLTLPYDRDDIIITISLIQKNNIPKKVIQIAITIIQNQIKIKNISCLNKKNYFHCFYKLKIIIQEIKSTLALISSEVQKLRYYIQLSSNLKNLFFILHLFRKKDDYQILPYIYFSHSQRNLLIEYHCFYQKIVALFEFIKMSKLHQFSKYLIFNTSLQQQLMVKNFIFSKIAIKFYCLELKQLFFLYLNLQLQQIKQFLQLWLSDKALKRISIQIEMKSI</sequence>
<name>A0A8S1VI30_PAROT</name>
<proteinExistence type="predicted"/>